<dbReference type="Gene3D" id="3.30.70.1290">
    <property type="entry name" value="Transposase IS200-like"/>
    <property type="match status" value="1"/>
</dbReference>
<feature type="domain" description="Transposase IS200-like" evidence="1">
    <location>
        <begin position="19"/>
        <end position="179"/>
    </location>
</feature>
<dbReference type="EMBL" id="JBGOGF010000005">
    <property type="protein sequence ID" value="MFA1771674.1"/>
    <property type="molecule type" value="Genomic_DNA"/>
</dbReference>
<dbReference type="PANTHER" id="PTHR36966:SF1">
    <property type="entry name" value="REP-ASSOCIATED TYROSINE TRANSPOSASE"/>
    <property type="match status" value="1"/>
</dbReference>
<name>A0ABV4RH94_9BACT</name>
<reference evidence="2 3" key="1">
    <citation type="submission" date="2024-08" db="EMBL/GenBank/DDBJ databases">
        <authorList>
            <person name="Wei W."/>
        </authorList>
    </citation>
    <scope>NUCLEOTIDE SEQUENCE [LARGE SCALE GENOMIC DNA]</scope>
    <source>
        <strain evidence="2 3">XU2</strain>
    </source>
</reference>
<dbReference type="SUPFAM" id="SSF143422">
    <property type="entry name" value="Transposase IS200-like"/>
    <property type="match status" value="1"/>
</dbReference>
<evidence type="ECO:0000313" key="3">
    <source>
        <dbReference type="Proteomes" id="UP001570846"/>
    </source>
</evidence>
<gene>
    <name evidence="2" type="ORF">ACD591_10255</name>
</gene>
<sequence>MHPMHPARKRNRLLGFDYSHDALYFVTSCVKEMACVFGEVVHEEMHLTTYGQIATRNWFWLLERYPYVVSHAFVVMPNHMHAILEINREGLGEEGNTLGPVGEGKQQQCVGTDRDLSVLGGKVPKIKSISQIMGAYKTITSKQIRLAGLTDFAWHRSFHDHIIRSASSFQRIKDYIENNPARWQEDTFRR</sequence>
<dbReference type="Proteomes" id="UP001570846">
    <property type="component" value="Unassembled WGS sequence"/>
</dbReference>
<evidence type="ECO:0000259" key="1">
    <source>
        <dbReference type="SMART" id="SM01321"/>
    </source>
</evidence>
<dbReference type="InterPro" id="IPR052715">
    <property type="entry name" value="RAYT_transposase"/>
</dbReference>
<evidence type="ECO:0000313" key="2">
    <source>
        <dbReference type="EMBL" id="MFA1771674.1"/>
    </source>
</evidence>
<comment type="caution">
    <text evidence="2">The sequence shown here is derived from an EMBL/GenBank/DDBJ whole genome shotgun (WGS) entry which is preliminary data.</text>
</comment>
<dbReference type="InterPro" id="IPR036515">
    <property type="entry name" value="Transposase_17_sf"/>
</dbReference>
<protein>
    <submittedName>
        <fullName evidence="2">Transposase</fullName>
    </submittedName>
</protein>
<keyword evidence="3" id="KW-1185">Reference proteome</keyword>
<dbReference type="SMART" id="SM01321">
    <property type="entry name" value="Y1_Tnp"/>
    <property type="match status" value="1"/>
</dbReference>
<accession>A0ABV4RH94</accession>
<proteinExistence type="predicted"/>
<dbReference type="InterPro" id="IPR002686">
    <property type="entry name" value="Transposase_17"/>
</dbReference>
<dbReference type="PANTHER" id="PTHR36966">
    <property type="entry name" value="REP-ASSOCIATED TYROSINE TRANSPOSASE"/>
    <property type="match status" value="1"/>
</dbReference>
<organism evidence="2 3">
    <name type="scientific">Rufibacter glacialis</name>
    <dbReference type="NCBI Taxonomy" id="1259555"/>
    <lineage>
        <taxon>Bacteria</taxon>
        <taxon>Pseudomonadati</taxon>
        <taxon>Bacteroidota</taxon>
        <taxon>Cytophagia</taxon>
        <taxon>Cytophagales</taxon>
        <taxon>Hymenobacteraceae</taxon>
        <taxon>Rufibacter</taxon>
    </lineage>
</organism>
<dbReference type="RefSeq" id="WP_225840866.1">
    <property type="nucleotide sequence ID" value="NZ_BMMG01000006.1"/>
</dbReference>